<dbReference type="OrthoDB" id="9783459at2"/>
<organism evidence="2 3">
    <name type="scientific">Hymenobacter amundsenii</name>
    <dbReference type="NCBI Taxonomy" id="2006685"/>
    <lineage>
        <taxon>Bacteria</taxon>
        <taxon>Pseudomonadati</taxon>
        <taxon>Bacteroidota</taxon>
        <taxon>Cytophagia</taxon>
        <taxon>Cytophagales</taxon>
        <taxon>Hymenobacteraceae</taxon>
        <taxon>Hymenobacter</taxon>
    </lineage>
</organism>
<dbReference type="PANTHER" id="PTHR47163">
    <property type="entry name" value="DDE_TNP_IS1595 DOMAIN-CONTAINING PROTEIN"/>
    <property type="match status" value="1"/>
</dbReference>
<gene>
    <name evidence="2" type="ORF">CDA63_19880</name>
</gene>
<dbReference type="Proteomes" id="UP000197277">
    <property type="component" value="Unassembled WGS sequence"/>
</dbReference>
<name>A0A246FFS1_9BACT</name>
<proteinExistence type="predicted"/>
<dbReference type="InterPro" id="IPR024445">
    <property type="entry name" value="Tnp_ISXO2-like"/>
</dbReference>
<dbReference type="Pfam" id="PF12762">
    <property type="entry name" value="DDE_Tnp_IS1595"/>
    <property type="match status" value="1"/>
</dbReference>
<dbReference type="InterPro" id="IPR053164">
    <property type="entry name" value="IS1016-like_transposase"/>
</dbReference>
<accession>A0A246FFS1</accession>
<reference evidence="2 3" key="1">
    <citation type="submission" date="2017-06" db="EMBL/GenBank/DDBJ databases">
        <title>Hymenobacter amundsenii sp. nov. isolated from regoliths in Antarctica.</title>
        <authorList>
            <person name="Sedlacek I."/>
            <person name="Kralova S."/>
            <person name="Pantucek R."/>
            <person name="Svec P."/>
            <person name="Holochova P."/>
            <person name="Stankova E."/>
            <person name="Vrbovska V."/>
            <person name="Busse H.-J."/>
        </authorList>
    </citation>
    <scope>NUCLEOTIDE SEQUENCE [LARGE SCALE GENOMIC DNA]</scope>
    <source>
        <strain evidence="2 3">CCM 8682</strain>
    </source>
</reference>
<comment type="caution">
    <text evidence="2">The sequence shown here is derived from an EMBL/GenBank/DDBJ whole genome shotgun (WGS) entry which is preliminary data.</text>
</comment>
<sequence length="225" mass="25850">MQQVNRYYKSAKISEVKFRYLLRLFALDLTASDTARLTGLSIRSVNTIYLRLRRRMQAACRVPVELAGAVELDECYFGPRRVRGKRGRGAGGKTVVFGLFKRGGQVYTEIVPNCQKKTLQAIIRGKVDVSAMVNTDGWRGYDGLVDVGYDRQFRVHHGQDEFVQGAAHINGIESFWGFAKARLQQFRGLHQELFLLHLKECAFRFNHRPQDLYKSLLKLLRQQPL</sequence>
<dbReference type="EMBL" id="NIRR01000080">
    <property type="protein sequence ID" value="OWP61351.1"/>
    <property type="molecule type" value="Genomic_DNA"/>
</dbReference>
<dbReference type="SMART" id="SM01126">
    <property type="entry name" value="DDE_Tnp_IS1595"/>
    <property type="match status" value="1"/>
</dbReference>
<keyword evidence="3" id="KW-1185">Reference proteome</keyword>
<protein>
    <submittedName>
        <fullName evidence="2">IS1595 family transposase</fullName>
    </submittedName>
</protein>
<feature type="domain" description="ISXO2-like transposase" evidence="1">
    <location>
        <begin position="65"/>
        <end position="206"/>
    </location>
</feature>
<dbReference type="RefSeq" id="WP_088466197.1">
    <property type="nucleotide sequence ID" value="NZ_NIRR01000080.1"/>
</dbReference>
<dbReference type="NCBIfam" id="NF033547">
    <property type="entry name" value="transpos_IS1595"/>
    <property type="match status" value="1"/>
</dbReference>
<evidence type="ECO:0000313" key="2">
    <source>
        <dbReference type="EMBL" id="OWP61351.1"/>
    </source>
</evidence>
<evidence type="ECO:0000313" key="3">
    <source>
        <dbReference type="Proteomes" id="UP000197277"/>
    </source>
</evidence>
<dbReference type="AlphaFoldDB" id="A0A246FFS1"/>
<evidence type="ECO:0000259" key="1">
    <source>
        <dbReference type="SMART" id="SM01126"/>
    </source>
</evidence>
<dbReference type="PANTHER" id="PTHR47163:SF2">
    <property type="entry name" value="SI:DKEY-17M8.2"/>
    <property type="match status" value="1"/>
</dbReference>